<keyword evidence="3" id="KW-0645">Protease</keyword>
<feature type="signal peptide" evidence="1">
    <location>
        <begin position="1"/>
        <end position="40"/>
    </location>
</feature>
<dbReference type="Proteomes" id="UP001596091">
    <property type="component" value="Unassembled WGS sequence"/>
</dbReference>
<feature type="domain" description="Peptidase M14" evidence="2">
    <location>
        <begin position="115"/>
        <end position="253"/>
    </location>
</feature>
<dbReference type="InterPro" id="IPR000834">
    <property type="entry name" value="Peptidase_M14"/>
</dbReference>
<dbReference type="SUPFAM" id="SSF53187">
    <property type="entry name" value="Zn-dependent exopeptidases"/>
    <property type="match status" value="1"/>
</dbReference>
<name>A0ABW1EMC7_9BACT</name>
<dbReference type="RefSeq" id="WP_263341952.1">
    <property type="nucleotide sequence ID" value="NZ_JAGSYH010000008.1"/>
</dbReference>
<dbReference type="Pfam" id="PF00246">
    <property type="entry name" value="Peptidase_M14"/>
    <property type="match status" value="1"/>
</dbReference>
<proteinExistence type="predicted"/>
<keyword evidence="3" id="KW-0121">Carboxypeptidase</keyword>
<keyword evidence="4" id="KW-1185">Reference proteome</keyword>
<dbReference type="GO" id="GO:0004180">
    <property type="term" value="F:carboxypeptidase activity"/>
    <property type="evidence" value="ECO:0007669"/>
    <property type="project" value="UniProtKB-KW"/>
</dbReference>
<accession>A0ABW1EMC7</accession>
<evidence type="ECO:0000313" key="4">
    <source>
        <dbReference type="Proteomes" id="UP001596091"/>
    </source>
</evidence>
<keyword evidence="1" id="KW-0732">Signal</keyword>
<comment type="caution">
    <text evidence="3">The sequence shown here is derived from an EMBL/GenBank/DDBJ whole genome shotgun (WGS) entry which is preliminary data.</text>
</comment>
<feature type="chain" id="PRO_5045181563" evidence="1">
    <location>
        <begin position="41"/>
        <end position="1008"/>
    </location>
</feature>
<dbReference type="Gene3D" id="3.40.630.10">
    <property type="entry name" value="Zn peptidases"/>
    <property type="match status" value="1"/>
</dbReference>
<organism evidence="3 4">
    <name type="scientific">Acidicapsa dinghuensis</name>
    <dbReference type="NCBI Taxonomy" id="2218256"/>
    <lineage>
        <taxon>Bacteria</taxon>
        <taxon>Pseudomonadati</taxon>
        <taxon>Acidobacteriota</taxon>
        <taxon>Terriglobia</taxon>
        <taxon>Terriglobales</taxon>
        <taxon>Acidobacteriaceae</taxon>
        <taxon>Acidicapsa</taxon>
    </lineage>
</organism>
<evidence type="ECO:0000256" key="1">
    <source>
        <dbReference type="SAM" id="SignalP"/>
    </source>
</evidence>
<reference evidence="4" key="1">
    <citation type="journal article" date="2019" name="Int. J. Syst. Evol. Microbiol.">
        <title>The Global Catalogue of Microorganisms (GCM) 10K type strain sequencing project: providing services to taxonomists for standard genome sequencing and annotation.</title>
        <authorList>
            <consortium name="The Broad Institute Genomics Platform"/>
            <consortium name="The Broad Institute Genome Sequencing Center for Infectious Disease"/>
            <person name="Wu L."/>
            <person name="Ma J."/>
        </authorList>
    </citation>
    <scope>NUCLEOTIDE SEQUENCE [LARGE SCALE GENOMIC DNA]</scope>
    <source>
        <strain evidence="4">JCM 4087</strain>
    </source>
</reference>
<keyword evidence="3" id="KW-0378">Hydrolase</keyword>
<sequence>MINERAVRFSRITVRCIRVVSSVISGSTCLAALLALSAYAAPVAAESTAHASKAAPATQKNDEEYTKRIHEYLQDPRITTELVDHLPASDTVPTPLKFFGKMPGQPGELYYNEEINSYYEKLAQVSPRAKFWKIGKSEEGRDEVLLAIADEATIKNLDKYKDQLAALTDPRKTTEEQARQIIKTGKPIYYLTSGIHSPETGGPQMLVELAYRLIVEETPFIQEIRNNSIILITPVIETDGRDKEVDTYYYGKKTGKPKPPLMYWGKYVAHDNNRDGMGQYLKLTQNITKTVLDWHPTILHDLHEAQSYLYASTGTGPYNDSLDPIAISEWWSLAQTEVMEMAKRNVPGVFTYGFYDGWVPNYLFWIAITHNSFGRFYEVQSYGPDNNPNLQLPATTTSREWYRPNPPLPSIKWGPRNNTNIQESALLIALHQVAKDKELYLENYWLKNKRSVDKGKNGPTYGWVIPATQRRKVEAADLVNDLRHQGVEVDRASSAGQFGKINVAAGDYIIRADQPYRTLVDMYFSLQNYPAANPLPYDDTGWTMPLMRDVDVKTVTDKSLLTQPMTLLTADTAVDGSIQGSGNILVVDHTTDNTLVTFRFKNADTKMLAAEDDFDLEGHHFRAGAFIIPDADAAKLGPSIKEYGLSAWATSSMPSVKTHDLNVPRIGFVHSWQRTQDEGWVRAALDHYGIPYTYFADQKLREGNLRSKYDVILYPSVGGSSISQVNGIPKTGKDPIPYKKTELTPNLGALDSSDDIRGGMGIDGLTELAKFVEQGGTLITEGSTTTILPDFGILSGISIEHPRNMYAKGSIMRGIITDTKSPIVYGYDGTQLPIYFGGDPVLEVASARGVGTGGIRGGAPTAPGVGADITPNAVPEHLSPYTPEDAEAANADKHEQISEEAATRQMMRQFGMSTESNEKPRVVMTFPKNANDILLSGELAGGEALTGRALAVDVPLGQGHVVMFALRPFWRWQTQGTFFLGFNTILNWDDLNAGAPKPKKEHEEQPGS</sequence>
<evidence type="ECO:0000259" key="2">
    <source>
        <dbReference type="Pfam" id="PF00246"/>
    </source>
</evidence>
<evidence type="ECO:0000313" key="3">
    <source>
        <dbReference type="EMBL" id="MFC5865401.1"/>
    </source>
</evidence>
<protein>
    <submittedName>
        <fullName evidence="3">M14 family zinc carboxypeptidase</fullName>
    </submittedName>
</protein>
<gene>
    <name evidence="3" type="ORF">ACFPT7_24060</name>
</gene>
<dbReference type="EMBL" id="JBHSPH010000020">
    <property type="protein sequence ID" value="MFC5865401.1"/>
    <property type="molecule type" value="Genomic_DNA"/>
</dbReference>